<dbReference type="GO" id="GO:0009279">
    <property type="term" value="C:cell outer membrane"/>
    <property type="evidence" value="ECO:0007669"/>
    <property type="project" value="UniProtKB-SubCell"/>
</dbReference>
<keyword evidence="2 8" id="KW-0813">Transport</keyword>
<evidence type="ECO:0000259" key="11">
    <source>
        <dbReference type="Pfam" id="PF00593"/>
    </source>
</evidence>
<keyword evidence="5 9" id="KW-0798">TonB box</keyword>
<evidence type="ECO:0000313" key="13">
    <source>
        <dbReference type="EMBL" id="PSL47961.1"/>
    </source>
</evidence>
<evidence type="ECO:0000256" key="1">
    <source>
        <dbReference type="ARBA" id="ARBA00004571"/>
    </source>
</evidence>
<dbReference type="Gene3D" id="2.170.130.10">
    <property type="entry name" value="TonB-dependent receptor, plug domain"/>
    <property type="match status" value="1"/>
</dbReference>
<proteinExistence type="inferred from homology"/>
<dbReference type="InterPro" id="IPR036942">
    <property type="entry name" value="Beta-barrel_TonB_sf"/>
</dbReference>
<dbReference type="PANTHER" id="PTHR40980">
    <property type="entry name" value="PLUG DOMAIN-CONTAINING PROTEIN"/>
    <property type="match status" value="1"/>
</dbReference>
<dbReference type="RefSeq" id="WP_106528380.1">
    <property type="nucleotide sequence ID" value="NZ_PYAW01000002.1"/>
</dbReference>
<dbReference type="SUPFAM" id="SSF56935">
    <property type="entry name" value="Porins"/>
    <property type="match status" value="1"/>
</dbReference>
<evidence type="ECO:0000256" key="10">
    <source>
        <dbReference type="SAM" id="SignalP"/>
    </source>
</evidence>
<dbReference type="Gene3D" id="2.40.170.20">
    <property type="entry name" value="TonB-dependent receptor, beta-barrel domain"/>
    <property type="match status" value="1"/>
</dbReference>
<dbReference type="PANTHER" id="PTHR40980:SF4">
    <property type="entry name" value="TONB-DEPENDENT RECEPTOR-LIKE BETA-BARREL DOMAIN-CONTAINING PROTEIN"/>
    <property type="match status" value="1"/>
</dbReference>
<dbReference type="InterPro" id="IPR000531">
    <property type="entry name" value="Beta-barrel_TonB"/>
</dbReference>
<feature type="chain" id="PRO_5015189698" evidence="10">
    <location>
        <begin position="23"/>
        <end position="940"/>
    </location>
</feature>
<evidence type="ECO:0000256" key="3">
    <source>
        <dbReference type="ARBA" id="ARBA00022452"/>
    </source>
</evidence>
<evidence type="ECO:0000256" key="4">
    <source>
        <dbReference type="ARBA" id="ARBA00022692"/>
    </source>
</evidence>
<dbReference type="EMBL" id="PYAW01000002">
    <property type="protein sequence ID" value="PSL47961.1"/>
    <property type="molecule type" value="Genomic_DNA"/>
</dbReference>
<sequence>MSSIYKLLSLLVGICFSLSASAGIIKGKVSDSKTHEPLVGAVVEAENGNAKYKTVVNLDGSFIFKNLPEGNYGIKIKSMGYKVSEEFKVTVKDLKDIQTLGNIELKNDVTELVAVNISGGNKQSDSYVRSIEKNADMVQNILSEKTIQLLPDVTVANALQRISGVTIQRDNSGEGRYAIIRGMAQRYNSTLVNGVKIPSPDDKYRFVPMDLFPSDMLERLEVIKALTPNMEGDAIGGTMNLVMKSAPDKFLLNANVAGGYSTLFSDRPFSSFDHAGMKNASPAELKGNNYQATAADFSLNHFHYSDKSAPVNTTVGLTIGDRFLNKKLGVIISASYQNFFRGSNSTMITPSANTDIHPVPTTLMITDVLDRRYSTQTNRIALHNKIDYAFNDRNKISLYNFYVHQNEYQTRYTNDTTFGTNSSAVQKSVDIEYRSRWQIQDIYNATLHGEHQLSNKVTFDWSGVYSIAKSNVPDMSIYNFNGNVLFDGNGKATKTDSSTYGTSVGHTWQHNSDQDLAGYANIMYKPRIFHQEVELQGGGLYRYKTRDNYYNDYTLKPSYGTSQAFHTIDTLSLAFNPTQNGTGNVTALVPNNYTAHEHITAGYVQARFMLLPALQVLGGVRIENTQQDYTTVMGFDFSQKNGTIHYTDVLPSVHFKYLLSSKENLRLSYFKSISRPGFGDLIPAPIRGEQFTEQGNPDLKHVRADNIDVRYELFPGGAGQLLLGGFYKQLQNPIEYFVINQGGPSALVIEAQNTNKATNFGFEAVYTKYIGKFGISANYTYTHSEVTTPKFTKYYDKALAQTQTGSTTQTRPLQGQANHVGNVSLLYKNPKIGLDIQIAFSYTGDRITQVSAWNNLDIWQKPYTQLDFSLEKSLSKHFYFFTKINNLTNSANKLYIKVDPGVLDNFITQGLPNQVAGSNIITMQKEVVYLSFLGGIKYKF</sequence>
<keyword evidence="14" id="KW-1185">Reference proteome</keyword>
<dbReference type="InterPro" id="IPR013784">
    <property type="entry name" value="Carb-bd-like_fold"/>
</dbReference>
<evidence type="ECO:0000256" key="5">
    <source>
        <dbReference type="ARBA" id="ARBA00023077"/>
    </source>
</evidence>
<keyword evidence="3 8" id="KW-1134">Transmembrane beta strand</keyword>
<accession>A0A2P8HP17</accession>
<evidence type="ECO:0000313" key="14">
    <source>
        <dbReference type="Proteomes" id="UP000240971"/>
    </source>
</evidence>
<dbReference type="InterPro" id="IPR039426">
    <property type="entry name" value="TonB-dep_rcpt-like"/>
</dbReference>
<reference evidence="13 14" key="1">
    <citation type="submission" date="2018-03" db="EMBL/GenBank/DDBJ databases">
        <title>Genomic Encyclopedia of Archaeal and Bacterial Type Strains, Phase II (KMG-II): from individual species to whole genera.</title>
        <authorList>
            <person name="Goeker M."/>
        </authorList>
    </citation>
    <scope>NUCLEOTIDE SEQUENCE [LARGE SCALE GENOMIC DNA]</scope>
    <source>
        <strain evidence="13 14">DSM 24859</strain>
    </source>
</reference>
<dbReference type="Pfam" id="PF07715">
    <property type="entry name" value="Plug"/>
    <property type="match status" value="1"/>
</dbReference>
<feature type="signal peptide" evidence="10">
    <location>
        <begin position="1"/>
        <end position="22"/>
    </location>
</feature>
<dbReference type="PROSITE" id="PS52016">
    <property type="entry name" value="TONB_DEPENDENT_REC_3"/>
    <property type="match status" value="1"/>
</dbReference>
<dbReference type="InterPro" id="IPR037066">
    <property type="entry name" value="Plug_dom_sf"/>
</dbReference>
<feature type="domain" description="TonB-dependent receptor plug" evidence="12">
    <location>
        <begin position="140"/>
        <end position="238"/>
    </location>
</feature>
<dbReference type="GO" id="GO:0030246">
    <property type="term" value="F:carbohydrate binding"/>
    <property type="evidence" value="ECO:0007669"/>
    <property type="project" value="InterPro"/>
</dbReference>
<organism evidence="13 14">
    <name type="scientific">Chitinophaga niastensis</name>
    <dbReference type="NCBI Taxonomy" id="536980"/>
    <lineage>
        <taxon>Bacteria</taxon>
        <taxon>Pseudomonadati</taxon>
        <taxon>Bacteroidota</taxon>
        <taxon>Chitinophagia</taxon>
        <taxon>Chitinophagales</taxon>
        <taxon>Chitinophagaceae</taxon>
        <taxon>Chitinophaga</taxon>
    </lineage>
</organism>
<protein>
    <submittedName>
        <fullName evidence="13">TonB-dependent receptor</fullName>
    </submittedName>
</protein>
<dbReference type="InterPro" id="IPR012910">
    <property type="entry name" value="Plug_dom"/>
</dbReference>
<dbReference type="Gene3D" id="2.60.40.1120">
    <property type="entry name" value="Carboxypeptidase-like, regulatory domain"/>
    <property type="match status" value="1"/>
</dbReference>
<keyword evidence="4 8" id="KW-0812">Transmembrane</keyword>
<dbReference type="Pfam" id="PF00593">
    <property type="entry name" value="TonB_dep_Rec_b-barrel"/>
    <property type="match status" value="1"/>
</dbReference>
<evidence type="ECO:0000256" key="2">
    <source>
        <dbReference type="ARBA" id="ARBA00022448"/>
    </source>
</evidence>
<keyword evidence="7 8" id="KW-0998">Cell outer membrane</keyword>
<feature type="domain" description="TonB-dependent receptor-like beta-barrel" evidence="11">
    <location>
        <begin position="479"/>
        <end position="887"/>
    </location>
</feature>
<evidence type="ECO:0000256" key="8">
    <source>
        <dbReference type="PROSITE-ProRule" id="PRU01360"/>
    </source>
</evidence>
<evidence type="ECO:0000259" key="12">
    <source>
        <dbReference type="Pfam" id="PF07715"/>
    </source>
</evidence>
<keyword evidence="10" id="KW-0732">Signal</keyword>
<comment type="subcellular location">
    <subcellularLocation>
        <location evidence="1 8">Cell outer membrane</location>
        <topology evidence="1 8">Multi-pass membrane protein</topology>
    </subcellularLocation>
</comment>
<evidence type="ECO:0000256" key="7">
    <source>
        <dbReference type="ARBA" id="ARBA00023237"/>
    </source>
</evidence>
<keyword evidence="6 8" id="KW-0472">Membrane</keyword>
<dbReference type="Proteomes" id="UP000240971">
    <property type="component" value="Unassembled WGS sequence"/>
</dbReference>
<dbReference type="OrthoDB" id="8727862at2"/>
<gene>
    <name evidence="13" type="ORF">CLV51_102821</name>
</gene>
<evidence type="ECO:0000256" key="9">
    <source>
        <dbReference type="RuleBase" id="RU003357"/>
    </source>
</evidence>
<dbReference type="AlphaFoldDB" id="A0A2P8HP17"/>
<name>A0A2P8HP17_CHINA</name>
<dbReference type="Pfam" id="PF13715">
    <property type="entry name" value="CarbopepD_reg_2"/>
    <property type="match status" value="1"/>
</dbReference>
<keyword evidence="13" id="KW-0675">Receptor</keyword>
<comment type="caution">
    <text evidence="13">The sequence shown here is derived from an EMBL/GenBank/DDBJ whole genome shotgun (WGS) entry which is preliminary data.</text>
</comment>
<evidence type="ECO:0000256" key="6">
    <source>
        <dbReference type="ARBA" id="ARBA00023136"/>
    </source>
</evidence>
<dbReference type="SUPFAM" id="SSF49452">
    <property type="entry name" value="Starch-binding domain-like"/>
    <property type="match status" value="1"/>
</dbReference>
<comment type="similarity">
    <text evidence="8 9">Belongs to the TonB-dependent receptor family.</text>
</comment>